<keyword evidence="2" id="KW-0472">Membrane</keyword>
<feature type="region of interest" description="Disordered" evidence="1">
    <location>
        <begin position="32"/>
        <end position="63"/>
    </location>
</feature>
<protein>
    <recommendedName>
        <fullName evidence="5">Low affinity iron permease</fullName>
    </recommendedName>
</protein>
<evidence type="ECO:0000313" key="3">
    <source>
        <dbReference type="EMBL" id="POS86021.1"/>
    </source>
</evidence>
<keyword evidence="2" id="KW-1133">Transmembrane helix</keyword>
<dbReference type="GO" id="GO:0055085">
    <property type="term" value="P:transmembrane transport"/>
    <property type="evidence" value="ECO:0007669"/>
    <property type="project" value="InterPro"/>
</dbReference>
<feature type="transmembrane region" description="Helical" evidence="2">
    <location>
        <begin position="456"/>
        <end position="476"/>
    </location>
</feature>
<dbReference type="InterPro" id="IPR007251">
    <property type="entry name" value="Iron_permease_Fet4"/>
</dbReference>
<gene>
    <name evidence="3" type="ORF">EPUL_004146</name>
</gene>
<feature type="compositionally biased region" description="Low complexity" evidence="1">
    <location>
        <begin position="53"/>
        <end position="62"/>
    </location>
</feature>
<keyword evidence="4" id="KW-1185">Reference proteome</keyword>
<comment type="caution">
    <text evidence="3">The sequence shown here is derived from an EMBL/GenBank/DDBJ whole genome shotgun (WGS) entry which is preliminary data.</text>
</comment>
<name>A0A2S4PVD2_9PEZI</name>
<accession>A0A2S4PVD2</accession>
<reference evidence="3 4" key="1">
    <citation type="submission" date="2017-10" db="EMBL/GenBank/DDBJ databases">
        <title>Development of genomic resources for the powdery mildew, Erysiphe pulchra.</title>
        <authorList>
            <person name="Wadl P.A."/>
            <person name="Mack B.M."/>
            <person name="Moore G."/>
            <person name="Beltz S.B."/>
        </authorList>
    </citation>
    <scope>NUCLEOTIDE SEQUENCE [LARGE SCALE GENOMIC DNA]</scope>
    <source>
        <strain evidence="3">Cflorida</strain>
    </source>
</reference>
<feature type="transmembrane region" description="Helical" evidence="2">
    <location>
        <begin position="73"/>
        <end position="96"/>
    </location>
</feature>
<dbReference type="OrthoDB" id="2224262at2759"/>
<dbReference type="AlphaFoldDB" id="A0A2S4PVD2"/>
<keyword evidence="2" id="KW-0812">Transmembrane</keyword>
<feature type="transmembrane region" description="Helical" evidence="2">
    <location>
        <begin position="431"/>
        <end position="450"/>
    </location>
</feature>
<feature type="transmembrane region" description="Helical" evidence="2">
    <location>
        <begin position="353"/>
        <end position="376"/>
    </location>
</feature>
<dbReference type="EMBL" id="PEDP01000430">
    <property type="protein sequence ID" value="POS86021.1"/>
    <property type="molecule type" value="Genomic_DNA"/>
</dbReference>
<evidence type="ECO:0008006" key="5">
    <source>
        <dbReference type="Google" id="ProtNLM"/>
    </source>
</evidence>
<dbReference type="Pfam" id="PF04120">
    <property type="entry name" value="Iron_permease"/>
    <property type="match status" value="2"/>
</dbReference>
<feature type="transmembrane region" description="Helical" evidence="2">
    <location>
        <begin position="108"/>
        <end position="126"/>
    </location>
</feature>
<evidence type="ECO:0000256" key="1">
    <source>
        <dbReference type="SAM" id="MobiDB-lite"/>
    </source>
</evidence>
<evidence type="ECO:0000313" key="4">
    <source>
        <dbReference type="Proteomes" id="UP000237438"/>
    </source>
</evidence>
<evidence type="ECO:0000256" key="2">
    <source>
        <dbReference type="SAM" id="Phobius"/>
    </source>
</evidence>
<proteinExistence type="predicted"/>
<feature type="transmembrane region" description="Helical" evidence="2">
    <location>
        <begin position="323"/>
        <end position="347"/>
    </location>
</feature>
<sequence length="508" mass="57372">MANFLKKVKASIFPESTDFYSAAITQELTEQQVQNAPYPNSREPEKNSDITVDEVSSPSDVSSLRKPNAFDKITILAGSGLAFLYILVHVGAWVSYGVAFGTSNKWQIIFQNASSIQVFVFNILLVRQRQNASRALMTLLAEFHSRRMTVERLLNQIPGCDEASTHMEAPRALYINGKPFDTDSDEKMLLPPESMSRISYAWSQLCTLIARGLGSLFSFFQYWVIIGAWAFMGSSFHYGNKWKLYIKTVTALIVTMTSAFLQNIQKHEEDRLARRLEHTLKIDAGIERQLRILTGDQKPNQIYTIPKSNYTHIERFNEVTADVMGSGLGVFISYHFIMVWFSIGYQIGFTDNWWLSIGTFMGLLGFINAFVLRSLYNREEIFVKKEFQKLAAADRLLLDQLNVPVSVPEVDESSFVERITLAISNACGHKFTPPGSMVVVFNLLGIATALNWSKTGQLLCSVPTMIIQGFLLLILIHTHNQTKDERGADFSGLLKRKLLLHGFVETIE</sequence>
<feature type="transmembrane region" description="Helical" evidence="2">
    <location>
        <begin position="244"/>
        <end position="264"/>
    </location>
</feature>
<dbReference type="Proteomes" id="UP000237438">
    <property type="component" value="Unassembled WGS sequence"/>
</dbReference>
<feature type="transmembrane region" description="Helical" evidence="2">
    <location>
        <begin position="205"/>
        <end position="232"/>
    </location>
</feature>
<dbReference type="STRING" id="225359.A0A2S4PVD2"/>
<organism evidence="3 4">
    <name type="scientific">Erysiphe pulchra</name>
    <dbReference type="NCBI Taxonomy" id="225359"/>
    <lineage>
        <taxon>Eukaryota</taxon>
        <taxon>Fungi</taxon>
        <taxon>Dikarya</taxon>
        <taxon>Ascomycota</taxon>
        <taxon>Pezizomycotina</taxon>
        <taxon>Leotiomycetes</taxon>
        <taxon>Erysiphales</taxon>
        <taxon>Erysiphaceae</taxon>
        <taxon>Erysiphe</taxon>
    </lineage>
</organism>